<keyword evidence="7 9" id="KW-0704">Schiff base</keyword>
<dbReference type="SUPFAM" id="SSF50692">
    <property type="entry name" value="ADC-like"/>
    <property type="match status" value="1"/>
</dbReference>
<dbReference type="GO" id="GO:0006523">
    <property type="term" value="P:alanine biosynthetic process"/>
    <property type="evidence" value="ECO:0007669"/>
    <property type="project" value="InterPro"/>
</dbReference>
<feature type="active site" description="Proton donor" evidence="9">
    <location>
        <position position="77"/>
    </location>
</feature>
<protein>
    <recommendedName>
        <fullName evidence="9">Aspartate 1-decarboxylase</fullName>
        <ecNumber evidence="9">4.1.1.11</ecNumber>
    </recommendedName>
    <alternativeName>
        <fullName evidence="9">Aspartate alpha-decarboxylase</fullName>
    </alternativeName>
    <component>
        <recommendedName>
            <fullName evidence="9">Aspartate 1-decarboxylase beta chain</fullName>
        </recommendedName>
    </component>
    <component>
        <recommendedName>
            <fullName evidence="9">Aspartate 1-decarboxylase alpha chain</fullName>
        </recommendedName>
    </component>
</protein>
<dbReference type="AlphaFoldDB" id="E7G3H7"/>
<evidence type="ECO:0000313" key="10">
    <source>
        <dbReference type="EMBL" id="EFX42075.1"/>
    </source>
</evidence>
<dbReference type="Gene3D" id="2.40.40.20">
    <property type="match status" value="1"/>
</dbReference>
<dbReference type="NCBIfam" id="TIGR00223">
    <property type="entry name" value="panD"/>
    <property type="match status" value="1"/>
</dbReference>
<comment type="function">
    <text evidence="9">Catalyzes the pyruvoyl-dependent decarboxylation of aspartate to produce beta-alanine.</text>
</comment>
<keyword evidence="6 9" id="KW-0456">Lyase</keyword>
<sequence length="137" mass="15419">MHPSFAQDSQENHPNILRKGMVEVLYSKIHRAVVTDANLNYQGSITIGKRLVELAKLAPWMKVDVLNVNNGMRFSTYVIVGEKDYEVCINGAASRLVQIEDLVIIIAYISIPFERLNTHKPHIVFLGANNIPKEDSC</sequence>
<dbReference type="GO" id="GO:0015940">
    <property type="term" value="P:pantothenate biosynthetic process"/>
    <property type="evidence" value="ECO:0007669"/>
    <property type="project" value="UniProtKB-UniRule"/>
</dbReference>
<feature type="active site" description="Schiff-base intermediate with substrate; via pyruvic acid" evidence="9">
    <location>
        <position position="44"/>
    </location>
</feature>
<gene>
    <name evidence="9 10" type="primary">panD</name>
    <name evidence="10" type="ORF">HSUHS5_0499</name>
</gene>
<dbReference type="CDD" id="cd06919">
    <property type="entry name" value="Asp_decarbox"/>
    <property type="match status" value="1"/>
</dbReference>
<feature type="binding site" evidence="9">
    <location>
        <position position="76"/>
    </location>
    <ligand>
        <name>substrate</name>
    </ligand>
</feature>
<accession>E7G3H7</accession>
<reference evidence="10 11" key="1">
    <citation type="journal article" date="2011" name="Vet. Res.">
        <title>Genome sequence of Helicobacter suis supports its role in gastric pathology.</title>
        <authorList>
            <person name="Vermoote M."/>
            <person name="Vandekerckhove T.T."/>
            <person name="Flahou B."/>
            <person name="Pasmans F."/>
            <person name="Smet A."/>
            <person name="De Groote D."/>
            <person name="Van Criekinge W."/>
            <person name="Ducatelle R."/>
            <person name="Haesebrouck F."/>
        </authorList>
    </citation>
    <scope>NUCLEOTIDE SEQUENCE [LARGE SCALE GENOMIC DNA]</scope>
    <source>
        <strain evidence="10 11">HS5</strain>
    </source>
</reference>
<feature type="chain" id="PRO_5023528860" description="Aspartate 1-decarboxylase beta chain" evidence="9">
    <location>
        <begin position="1"/>
        <end position="43"/>
    </location>
</feature>
<dbReference type="PANTHER" id="PTHR21012">
    <property type="entry name" value="ASPARTATE 1-DECARBOXYLASE"/>
    <property type="match status" value="1"/>
</dbReference>
<evidence type="ECO:0000256" key="9">
    <source>
        <dbReference type="HAMAP-Rule" id="MF_00446"/>
    </source>
</evidence>
<comment type="catalytic activity">
    <reaction evidence="9">
        <text>L-aspartate + H(+) = beta-alanine + CO2</text>
        <dbReference type="Rhea" id="RHEA:19497"/>
        <dbReference type="ChEBI" id="CHEBI:15378"/>
        <dbReference type="ChEBI" id="CHEBI:16526"/>
        <dbReference type="ChEBI" id="CHEBI:29991"/>
        <dbReference type="ChEBI" id="CHEBI:57966"/>
        <dbReference type="EC" id="4.1.1.11"/>
    </reaction>
</comment>
<dbReference type="InterPro" id="IPR003190">
    <property type="entry name" value="Asp_decarbox"/>
</dbReference>
<keyword evidence="5 9" id="KW-0865">Zymogen</keyword>
<dbReference type="HAMAP" id="MF_00446">
    <property type="entry name" value="PanD"/>
    <property type="match status" value="1"/>
</dbReference>
<dbReference type="InterPro" id="IPR009010">
    <property type="entry name" value="Asp_de-COase-like_dom_sf"/>
</dbReference>
<feature type="binding site" evidence="9">
    <location>
        <begin position="91"/>
        <end position="93"/>
    </location>
    <ligand>
        <name>substrate</name>
    </ligand>
</feature>
<evidence type="ECO:0000256" key="5">
    <source>
        <dbReference type="ARBA" id="ARBA00023145"/>
    </source>
</evidence>
<dbReference type="EMBL" id="ADHO01000086">
    <property type="protein sequence ID" value="EFX42075.1"/>
    <property type="molecule type" value="Genomic_DNA"/>
</dbReference>
<keyword evidence="8 9" id="KW-0670">Pyruvate</keyword>
<comment type="subunit">
    <text evidence="9">Heterooctamer of four alpha and four beta subunits.</text>
</comment>
<evidence type="ECO:0000256" key="6">
    <source>
        <dbReference type="ARBA" id="ARBA00023239"/>
    </source>
</evidence>
<comment type="PTM">
    <text evidence="9">Is synthesized initially as an inactive proenzyme, which is activated by self-cleavage at a specific serine bond to produce a beta-subunit with a hydroxyl group at its C-terminus and an alpha-subunit with a pyruvoyl group at its N-terminus.</text>
</comment>
<comment type="caution">
    <text evidence="10">The sequence shown here is derived from an EMBL/GenBank/DDBJ whole genome shotgun (WGS) entry which is preliminary data.</text>
</comment>
<proteinExistence type="inferred from homology"/>
<evidence type="ECO:0000256" key="8">
    <source>
        <dbReference type="ARBA" id="ARBA00023317"/>
    </source>
</evidence>
<keyword evidence="3 9" id="KW-0210">Decarboxylase</keyword>
<dbReference type="Pfam" id="PF02261">
    <property type="entry name" value="Asp_decarbox"/>
    <property type="match status" value="1"/>
</dbReference>
<dbReference type="EC" id="4.1.1.11" evidence="9"/>
<comment type="similarity">
    <text evidence="9">Belongs to the PanD family.</text>
</comment>
<keyword evidence="2 9" id="KW-0566">Pantothenate biosynthesis</keyword>
<comment type="pathway">
    <text evidence="9">Cofactor biosynthesis; (R)-pantothenate biosynthesis; beta-alanine from L-aspartate: step 1/1.</text>
</comment>
<evidence type="ECO:0000256" key="7">
    <source>
        <dbReference type="ARBA" id="ARBA00023270"/>
    </source>
</evidence>
<evidence type="ECO:0000313" key="11">
    <source>
        <dbReference type="Proteomes" id="UP000054093"/>
    </source>
</evidence>
<dbReference type="PANTHER" id="PTHR21012:SF0">
    <property type="entry name" value="ASPARTATE 1-DECARBOXYLASE"/>
    <property type="match status" value="1"/>
</dbReference>
<feature type="modified residue" description="Pyruvic acid (Ser)" evidence="9">
    <location>
        <position position="44"/>
    </location>
</feature>
<comment type="subcellular location">
    <subcellularLocation>
        <location evidence="9">Cytoplasm</location>
    </subcellularLocation>
</comment>
<dbReference type="GO" id="GO:0005829">
    <property type="term" value="C:cytosol"/>
    <property type="evidence" value="ECO:0007669"/>
    <property type="project" value="TreeGrafter"/>
</dbReference>
<feature type="chain" id="PRO_5023528861" description="Aspartate 1-decarboxylase alpha chain" evidence="9">
    <location>
        <begin position="44"/>
        <end position="137"/>
    </location>
</feature>
<evidence type="ECO:0000256" key="2">
    <source>
        <dbReference type="ARBA" id="ARBA00022655"/>
    </source>
</evidence>
<comment type="cofactor">
    <cofactor evidence="9">
        <name>pyruvate</name>
        <dbReference type="ChEBI" id="CHEBI:15361"/>
    </cofactor>
    <text evidence="9">Binds 1 pyruvoyl group covalently per subunit.</text>
</comment>
<dbReference type="Proteomes" id="UP000054093">
    <property type="component" value="Unassembled WGS sequence"/>
</dbReference>
<keyword evidence="1 9" id="KW-0963">Cytoplasm</keyword>
<organism evidence="10 11">
    <name type="scientific">Helicobacter suis HS5</name>
    <dbReference type="NCBI Taxonomy" id="710394"/>
    <lineage>
        <taxon>Bacteria</taxon>
        <taxon>Pseudomonadati</taxon>
        <taxon>Campylobacterota</taxon>
        <taxon>Epsilonproteobacteria</taxon>
        <taxon>Campylobacterales</taxon>
        <taxon>Helicobacteraceae</taxon>
        <taxon>Helicobacter</taxon>
    </lineage>
</organism>
<evidence type="ECO:0000256" key="3">
    <source>
        <dbReference type="ARBA" id="ARBA00022793"/>
    </source>
</evidence>
<name>E7G3H7_9HELI</name>
<evidence type="ECO:0000256" key="4">
    <source>
        <dbReference type="ARBA" id="ARBA00022813"/>
    </source>
</evidence>
<evidence type="ECO:0000256" key="1">
    <source>
        <dbReference type="ARBA" id="ARBA00022490"/>
    </source>
</evidence>
<keyword evidence="4 9" id="KW-0068">Autocatalytic cleavage</keyword>
<dbReference type="UniPathway" id="UPA00028">
    <property type="reaction ID" value="UER00002"/>
</dbReference>
<dbReference type="GO" id="GO:0004068">
    <property type="term" value="F:aspartate 1-decarboxylase activity"/>
    <property type="evidence" value="ECO:0007669"/>
    <property type="project" value="UniProtKB-UniRule"/>
</dbReference>